<dbReference type="RefSeq" id="WP_283076490.1">
    <property type="nucleotide sequence ID" value="NZ_CP121671.1"/>
</dbReference>
<dbReference type="Proteomes" id="UP001221597">
    <property type="component" value="Chromosome"/>
</dbReference>
<sequence length="152" mass="17671">MEMIEKYGSPNEATMSRLIWYNNGPWKRTIVYRDTVPHNFPTPHPDFLEQVIDYRIPVHLADELTWFDGSVYIDRTAGEVSAKCHMEAMNTLSLNLVHDIVIGTRTVDKARMFYAEVAENYAKSQQTCPYTERLLFPEQRLTNDPGISYFDC</sequence>
<evidence type="ECO:0000313" key="2">
    <source>
        <dbReference type="Proteomes" id="UP001221597"/>
    </source>
</evidence>
<protein>
    <submittedName>
        <fullName evidence="1">Uncharacterized protein</fullName>
    </submittedName>
</protein>
<name>A0ABY8IWA3_9BACI</name>
<organism evidence="1 2">
    <name type="scientific">Halobacillus naozhouensis</name>
    <dbReference type="NCBI Taxonomy" id="554880"/>
    <lineage>
        <taxon>Bacteria</taxon>
        <taxon>Bacillati</taxon>
        <taxon>Bacillota</taxon>
        <taxon>Bacilli</taxon>
        <taxon>Bacillales</taxon>
        <taxon>Bacillaceae</taxon>
        <taxon>Halobacillus</taxon>
    </lineage>
</organism>
<proteinExistence type="predicted"/>
<evidence type="ECO:0000313" key="1">
    <source>
        <dbReference type="EMBL" id="WFT74493.1"/>
    </source>
</evidence>
<dbReference type="EMBL" id="CP121671">
    <property type="protein sequence ID" value="WFT74493.1"/>
    <property type="molecule type" value="Genomic_DNA"/>
</dbReference>
<accession>A0ABY8IWA3</accession>
<keyword evidence="2" id="KW-1185">Reference proteome</keyword>
<gene>
    <name evidence="1" type="ORF">P9989_19410</name>
</gene>
<reference evidence="1 2" key="1">
    <citation type="submission" date="2023-04" db="EMBL/GenBank/DDBJ databases">
        <title>Genome sequence of Halobacillus naozhouensis KACC 21980.</title>
        <authorList>
            <person name="Kim S."/>
            <person name="Heo J."/>
            <person name="Kwon S.-W."/>
        </authorList>
    </citation>
    <scope>NUCLEOTIDE SEQUENCE [LARGE SCALE GENOMIC DNA]</scope>
    <source>
        <strain evidence="1 2">KCTC 13234</strain>
    </source>
</reference>